<organism evidence="1 2">
    <name type="scientific">Cuscuta epithymum</name>
    <dbReference type="NCBI Taxonomy" id="186058"/>
    <lineage>
        <taxon>Eukaryota</taxon>
        <taxon>Viridiplantae</taxon>
        <taxon>Streptophyta</taxon>
        <taxon>Embryophyta</taxon>
        <taxon>Tracheophyta</taxon>
        <taxon>Spermatophyta</taxon>
        <taxon>Magnoliopsida</taxon>
        <taxon>eudicotyledons</taxon>
        <taxon>Gunneridae</taxon>
        <taxon>Pentapetalae</taxon>
        <taxon>asterids</taxon>
        <taxon>lamiids</taxon>
        <taxon>Solanales</taxon>
        <taxon>Convolvulaceae</taxon>
        <taxon>Cuscuteae</taxon>
        <taxon>Cuscuta</taxon>
        <taxon>Cuscuta subgen. Cuscuta</taxon>
    </lineage>
</organism>
<proteinExistence type="predicted"/>
<accession>A0AAV0ESA9</accession>
<sequence>MGVACKEQYDRFERECEWRKKRGIVGRRKVLVAWNQPVSLKKVTPSLSSKNAFCAFHGRLFVVNRVMVCNRRPVCARWWATAFVSLRQNVMVSPFLSLRLLMLVTMD</sequence>
<name>A0AAV0ESA9_9ASTE</name>
<dbReference type="Proteomes" id="UP001152523">
    <property type="component" value="Unassembled WGS sequence"/>
</dbReference>
<dbReference type="EMBL" id="CAMAPF010000939">
    <property type="protein sequence ID" value="CAH9126102.1"/>
    <property type="molecule type" value="Genomic_DNA"/>
</dbReference>
<protein>
    <submittedName>
        <fullName evidence="1">Uncharacterized protein</fullName>
    </submittedName>
</protein>
<reference evidence="1" key="1">
    <citation type="submission" date="2022-07" db="EMBL/GenBank/DDBJ databases">
        <authorList>
            <person name="Macas J."/>
            <person name="Novak P."/>
            <person name="Neumann P."/>
        </authorList>
    </citation>
    <scope>NUCLEOTIDE SEQUENCE</scope>
</reference>
<gene>
    <name evidence="1" type="ORF">CEPIT_LOCUS27272</name>
</gene>
<evidence type="ECO:0000313" key="2">
    <source>
        <dbReference type="Proteomes" id="UP001152523"/>
    </source>
</evidence>
<keyword evidence="2" id="KW-1185">Reference proteome</keyword>
<evidence type="ECO:0000313" key="1">
    <source>
        <dbReference type="EMBL" id="CAH9126102.1"/>
    </source>
</evidence>
<comment type="caution">
    <text evidence="1">The sequence shown here is derived from an EMBL/GenBank/DDBJ whole genome shotgun (WGS) entry which is preliminary data.</text>
</comment>
<dbReference type="AlphaFoldDB" id="A0AAV0ESA9"/>